<keyword evidence="7" id="KW-1185">Reference proteome</keyword>
<dbReference type="EMBL" id="SDPM01000002">
    <property type="protein sequence ID" value="RXZ87254.1"/>
    <property type="molecule type" value="Genomic_DNA"/>
</dbReference>
<reference evidence="6 7" key="1">
    <citation type="submission" date="2019-01" db="EMBL/GenBank/DDBJ databases">
        <title>Agromyces.</title>
        <authorList>
            <person name="Li J."/>
        </authorList>
    </citation>
    <scope>NUCLEOTIDE SEQUENCE [LARGE SCALE GENOMIC DNA]</scope>
    <source>
        <strain evidence="6 7">DSM 23870</strain>
    </source>
</reference>
<evidence type="ECO:0000313" key="6">
    <source>
        <dbReference type="EMBL" id="RXZ87254.1"/>
    </source>
</evidence>
<name>A0A4Q2M564_9MICO</name>
<keyword evidence="2" id="KW-1133">Transmembrane helix</keyword>
<keyword evidence="2" id="KW-0812">Transmembrane</keyword>
<feature type="chain" id="PRO_5033442744" evidence="3">
    <location>
        <begin position="26"/>
        <end position="652"/>
    </location>
</feature>
<dbReference type="OrthoDB" id="5105562at2"/>
<gene>
    <name evidence="5" type="ORF">BJ972_001103</name>
    <name evidence="6" type="ORF">ESP50_04860</name>
</gene>
<feature type="compositionally biased region" description="Low complexity" evidence="1">
    <location>
        <begin position="611"/>
        <end position="643"/>
    </location>
</feature>
<sequence length="652" mass="67348">MRVRRAILGLAAALLLVGVSTPAWAQSPVEFTDSPIIDTVGALDGDSRPAEAMAELVDDTGRQLFVAFVDTFDSPTSAQEWADTTAVANGMGDEDYLLAVAVDSRNYYFSVAGTSSVSDSDIQRINRDFIEPALRDSDWAGAVLGAVDGLGGPSSTGPDFGWVWVLVALAVIALVVIIVIAVSRRRRRASAEASLAELRREAGSALVQADDAIRTSEEELGFALASYGEESVRPFREALTTARARIGEAFALQQKLDDAEPDTDEQRRAWYAQIIELADRADDALDAQTAAFDALRALEQNAPAEIERVHAAVEVARARRPEAAAALTTLAATYAQSALDDLLDAPAEIDADLEVADTAIERARTEVAAGNTGGAAVGIRLAEEAVTRAAAEADGVAALSQRLAEADAAVDAGIADLENDLVISAGLPADPELAAVVGETQRAIAELRAGRAATPRDPLALASTLGVANARIDAVIRRISDAQAAAERSRAMLGRSLSNAQARIAAAEEFIVARRNSVGVEARTRLASAGALLVEARGMADPTAANDAALRAATLGDEALRLAHADLTSDDGLSGLFPGAGGTTGSDFSSDIIGGILGGLIGGSVGRSSRGGSSWGSSWGGSSRRSSGSFGRSSGGRSRSSSGGRRGGGGRF</sequence>
<dbReference type="EMBL" id="JACCBI010000001">
    <property type="protein sequence ID" value="NYD66584.1"/>
    <property type="molecule type" value="Genomic_DNA"/>
</dbReference>
<organism evidence="6 7">
    <name type="scientific">Agromyces atrinae</name>
    <dbReference type="NCBI Taxonomy" id="592376"/>
    <lineage>
        <taxon>Bacteria</taxon>
        <taxon>Bacillati</taxon>
        <taxon>Actinomycetota</taxon>
        <taxon>Actinomycetes</taxon>
        <taxon>Micrococcales</taxon>
        <taxon>Microbacteriaceae</taxon>
        <taxon>Agromyces</taxon>
    </lineage>
</organism>
<dbReference type="Gene3D" id="3.10.310.50">
    <property type="match status" value="1"/>
</dbReference>
<protein>
    <submittedName>
        <fullName evidence="5">Heme exporter protein D</fullName>
    </submittedName>
    <submittedName>
        <fullName evidence="6">TPM domain-containing protein</fullName>
    </submittedName>
</protein>
<evidence type="ECO:0000313" key="8">
    <source>
        <dbReference type="Proteomes" id="UP000581087"/>
    </source>
</evidence>
<evidence type="ECO:0000313" key="7">
    <source>
        <dbReference type="Proteomes" id="UP000292686"/>
    </source>
</evidence>
<proteinExistence type="predicted"/>
<dbReference type="Proteomes" id="UP000292686">
    <property type="component" value="Unassembled WGS sequence"/>
</dbReference>
<evidence type="ECO:0000313" key="5">
    <source>
        <dbReference type="EMBL" id="NYD66584.1"/>
    </source>
</evidence>
<feature type="signal peptide" evidence="3">
    <location>
        <begin position="1"/>
        <end position="25"/>
    </location>
</feature>
<evidence type="ECO:0000256" key="2">
    <source>
        <dbReference type="SAM" id="Phobius"/>
    </source>
</evidence>
<comment type="caution">
    <text evidence="6">The sequence shown here is derived from an EMBL/GenBank/DDBJ whole genome shotgun (WGS) entry which is preliminary data.</text>
</comment>
<dbReference type="InterPro" id="IPR007621">
    <property type="entry name" value="TPM_dom"/>
</dbReference>
<evidence type="ECO:0000256" key="1">
    <source>
        <dbReference type="SAM" id="MobiDB-lite"/>
    </source>
</evidence>
<dbReference type="Pfam" id="PF04536">
    <property type="entry name" value="TPM_phosphatase"/>
    <property type="match status" value="1"/>
</dbReference>
<evidence type="ECO:0000256" key="3">
    <source>
        <dbReference type="SAM" id="SignalP"/>
    </source>
</evidence>
<evidence type="ECO:0000259" key="4">
    <source>
        <dbReference type="Pfam" id="PF04536"/>
    </source>
</evidence>
<dbReference type="AlphaFoldDB" id="A0A4Q2M564"/>
<dbReference type="RefSeq" id="WP_129172829.1">
    <property type="nucleotide sequence ID" value="NZ_JACCBI010000001.1"/>
</dbReference>
<keyword evidence="3" id="KW-0732">Signal</keyword>
<dbReference type="Proteomes" id="UP000581087">
    <property type="component" value="Unassembled WGS sequence"/>
</dbReference>
<keyword evidence="2" id="KW-0472">Membrane</keyword>
<accession>A0A4Q2M564</accession>
<feature type="transmembrane region" description="Helical" evidence="2">
    <location>
        <begin position="162"/>
        <end position="182"/>
    </location>
</feature>
<reference evidence="5 8" key="2">
    <citation type="submission" date="2020-07" db="EMBL/GenBank/DDBJ databases">
        <title>Sequencing the genomes of 1000 actinobacteria strains.</title>
        <authorList>
            <person name="Klenk H.-P."/>
        </authorList>
    </citation>
    <scope>NUCLEOTIDE SEQUENCE [LARGE SCALE GENOMIC DNA]</scope>
    <source>
        <strain evidence="5 8">DSM 23870</strain>
    </source>
</reference>
<feature type="domain" description="TPM" evidence="4">
    <location>
        <begin position="50"/>
        <end position="151"/>
    </location>
</feature>
<feature type="region of interest" description="Disordered" evidence="1">
    <location>
        <begin position="611"/>
        <end position="652"/>
    </location>
</feature>